<name>A0A915KHK4_ROMCU</name>
<evidence type="ECO:0000313" key="2">
    <source>
        <dbReference type="WBParaSite" id="nRc.2.0.1.t37466-RA"/>
    </source>
</evidence>
<organism evidence="1 2">
    <name type="scientific">Romanomermis culicivorax</name>
    <name type="common">Nematode worm</name>
    <dbReference type="NCBI Taxonomy" id="13658"/>
    <lineage>
        <taxon>Eukaryota</taxon>
        <taxon>Metazoa</taxon>
        <taxon>Ecdysozoa</taxon>
        <taxon>Nematoda</taxon>
        <taxon>Enoplea</taxon>
        <taxon>Dorylaimia</taxon>
        <taxon>Mermithida</taxon>
        <taxon>Mermithoidea</taxon>
        <taxon>Mermithidae</taxon>
        <taxon>Romanomermis</taxon>
    </lineage>
</organism>
<dbReference type="WBParaSite" id="nRc.2.0.1.t37466-RA">
    <property type="protein sequence ID" value="nRc.2.0.1.t37466-RA"/>
    <property type="gene ID" value="nRc.2.0.1.g37466"/>
</dbReference>
<reference evidence="2" key="1">
    <citation type="submission" date="2022-11" db="UniProtKB">
        <authorList>
            <consortium name="WormBaseParasite"/>
        </authorList>
    </citation>
    <scope>IDENTIFICATION</scope>
</reference>
<dbReference type="Proteomes" id="UP000887565">
    <property type="component" value="Unplaced"/>
</dbReference>
<proteinExistence type="predicted"/>
<keyword evidence="1" id="KW-1185">Reference proteome</keyword>
<accession>A0A915KHK4</accession>
<evidence type="ECO:0000313" key="1">
    <source>
        <dbReference type="Proteomes" id="UP000887565"/>
    </source>
</evidence>
<dbReference type="AlphaFoldDB" id="A0A915KHK4"/>
<sequence>MITYAKTCTDFINLSNPSVFSVATVTNNRPFFSQLKEKINDRIIEKLNKIKCRALQKRSAAILDMTSLTTVTQALDNHVHGYEQQSRMETNNCQHFLLPFFCMQQPMIDRDLFVILRKGTGKMEARKEKMTNFVRPVQILQ</sequence>
<protein>
    <submittedName>
        <fullName evidence="2">Uncharacterized protein</fullName>
    </submittedName>
</protein>